<dbReference type="InterPro" id="IPR016169">
    <property type="entry name" value="FAD-bd_PCMH_sub2"/>
</dbReference>
<dbReference type="SMART" id="SM01092">
    <property type="entry name" value="CO_deh_flav_C"/>
    <property type="match status" value="1"/>
</dbReference>
<dbReference type="InterPro" id="IPR051312">
    <property type="entry name" value="Diverse_Substr_Oxidored"/>
</dbReference>
<dbReference type="InterPro" id="IPR036683">
    <property type="entry name" value="CO_DH_flav_C_dom_sf"/>
</dbReference>
<dbReference type="InterPro" id="IPR002346">
    <property type="entry name" value="Mopterin_DH_FAD-bd"/>
</dbReference>
<dbReference type="GO" id="GO:0016491">
    <property type="term" value="F:oxidoreductase activity"/>
    <property type="evidence" value="ECO:0007669"/>
    <property type="project" value="UniProtKB-KW"/>
</dbReference>
<sequence>MIQFDFEYYKPASIYEAVQLFQTLDSQGKQPIYYSGGTEIISLARINLLYTKAVIDIKDIPECNILRIQDNQLVLGACLPLTIIEDANHFPLLTKTLREIADHTNRNKITIGGNICGQIYYREAVLPFLLSDSQVVIAGIQGLKYVPIQQVFHQQLQLQKGEFLVQIITNENDLQLPFVSIKKRQQWDTGYPLVTVVAITKSSDNSSNSSTKQIHVAFSGMSPFPYRSEQIEEDLNQQNASVQHRVNLAITHLPEPILNDVEGSSEYRKFVLKNTLQHALTTLEAE</sequence>
<evidence type="ECO:0000256" key="3">
    <source>
        <dbReference type="ARBA" id="ARBA00023002"/>
    </source>
</evidence>
<dbReference type="RefSeq" id="WP_160645963.1">
    <property type="nucleotide sequence ID" value="NZ_SIJB01000022.1"/>
</dbReference>
<dbReference type="PANTHER" id="PTHR42659">
    <property type="entry name" value="XANTHINE DEHYDROGENASE SUBUNIT C-RELATED"/>
    <property type="match status" value="1"/>
</dbReference>
<dbReference type="Gene3D" id="3.30.465.10">
    <property type="match status" value="1"/>
</dbReference>
<organism evidence="5 6">
    <name type="scientific">Chengkuizengella marina</name>
    <dbReference type="NCBI Taxonomy" id="2507566"/>
    <lineage>
        <taxon>Bacteria</taxon>
        <taxon>Bacillati</taxon>
        <taxon>Bacillota</taxon>
        <taxon>Bacilli</taxon>
        <taxon>Bacillales</taxon>
        <taxon>Paenibacillaceae</taxon>
        <taxon>Chengkuizengella</taxon>
    </lineage>
</organism>
<dbReference type="InterPro" id="IPR016166">
    <property type="entry name" value="FAD-bd_PCMH"/>
</dbReference>
<evidence type="ECO:0000256" key="2">
    <source>
        <dbReference type="ARBA" id="ARBA00022827"/>
    </source>
</evidence>
<evidence type="ECO:0000313" key="5">
    <source>
        <dbReference type="EMBL" id="NBI29160.1"/>
    </source>
</evidence>
<dbReference type="Gene3D" id="3.30.390.50">
    <property type="entry name" value="CO dehydrogenase flavoprotein, C-terminal domain"/>
    <property type="match status" value="1"/>
</dbReference>
<dbReference type="InterPro" id="IPR016167">
    <property type="entry name" value="FAD-bd_PCMH_sub1"/>
</dbReference>
<evidence type="ECO:0000259" key="4">
    <source>
        <dbReference type="PROSITE" id="PS51387"/>
    </source>
</evidence>
<dbReference type="Proteomes" id="UP000448943">
    <property type="component" value="Unassembled WGS sequence"/>
</dbReference>
<name>A0A6N9Q2Z6_9BACL</name>
<keyword evidence="6" id="KW-1185">Reference proteome</keyword>
<dbReference type="Pfam" id="PF00941">
    <property type="entry name" value="FAD_binding_5"/>
    <property type="match status" value="1"/>
</dbReference>
<dbReference type="OrthoDB" id="9774454at2"/>
<gene>
    <name evidence="5" type="ORF">ERL59_09325</name>
</gene>
<evidence type="ECO:0000313" key="6">
    <source>
        <dbReference type="Proteomes" id="UP000448943"/>
    </source>
</evidence>
<dbReference type="PANTHER" id="PTHR42659:SF2">
    <property type="entry name" value="XANTHINE DEHYDROGENASE SUBUNIT C-RELATED"/>
    <property type="match status" value="1"/>
</dbReference>
<dbReference type="SUPFAM" id="SSF56176">
    <property type="entry name" value="FAD-binding/transporter-associated domain-like"/>
    <property type="match status" value="1"/>
</dbReference>
<dbReference type="AlphaFoldDB" id="A0A6N9Q2Z6"/>
<dbReference type="EMBL" id="SIJB01000022">
    <property type="protein sequence ID" value="NBI29160.1"/>
    <property type="molecule type" value="Genomic_DNA"/>
</dbReference>
<dbReference type="PROSITE" id="PS51387">
    <property type="entry name" value="FAD_PCMH"/>
    <property type="match status" value="1"/>
</dbReference>
<dbReference type="InterPro" id="IPR005107">
    <property type="entry name" value="CO_DH_flav_C"/>
</dbReference>
<dbReference type="GO" id="GO:0071949">
    <property type="term" value="F:FAD binding"/>
    <property type="evidence" value="ECO:0007669"/>
    <property type="project" value="InterPro"/>
</dbReference>
<dbReference type="SUPFAM" id="SSF55447">
    <property type="entry name" value="CO dehydrogenase flavoprotein C-terminal domain-like"/>
    <property type="match status" value="1"/>
</dbReference>
<reference evidence="5 6" key="1">
    <citation type="submission" date="2019-01" db="EMBL/GenBank/DDBJ databases">
        <title>Chengkuizengella sp. nov., isolated from deep-sea sediment of East Pacific Ocean.</title>
        <authorList>
            <person name="Yang J."/>
            <person name="Lai Q."/>
            <person name="Shao Z."/>
        </authorList>
    </citation>
    <scope>NUCLEOTIDE SEQUENCE [LARGE SCALE GENOMIC DNA]</scope>
    <source>
        <strain evidence="5 6">YPA3-1-1</strain>
    </source>
</reference>
<keyword evidence="3" id="KW-0560">Oxidoreductase</keyword>
<comment type="caution">
    <text evidence="5">The sequence shown here is derived from an EMBL/GenBank/DDBJ whole genome shotgun (WGS) entry which is preliminary data.</text>
</comment>
<dbReference type="InterPro" id="IPR036318">
    <property type="entry name" value="FAD-bd_PCMH-like_sf"/>
</dbReference>
<keyword evidence="2" id="KW-0274">FAD</keyword>
<dbReference type="Pfam" id="PF03450">
    <property type="entry name" value="CO_deh_flav_C"/>
    <property type="match status" value="1"/>
</dbReference>
<protein>
    <submittedName>
        <fullName evidence="5">Xanthine dehydrogenase</fullName>
    </submittedName>
</protein>
<accession>A0A6N9Q2Z6</accession>
<evidence type="ECO:0000256" key="1">
    <source>
        <dbReference type="ARBA" id="ARBA00022630"/>
    </source>
</evidence>
<dbReference type="Gene3D" id="3.30.43.10">
    <property type="entry name" value="Uridine Diphospho-n-acetylenolpyruvylglucosamine Reductase, domain 2"/>
    <property type="match status" value="1"/>
</dbReference>
<feature type="domain" description="FAD-binding PCMH-type" evidence="4">
    <location>
        <begin position="1"/>
        <end position="174"/>
    </location>
</feature>
<proteinExistence type="predicted"/>
<keyword evidence="1" id="KW-0285">Flavoprotein</keyword>